<gene>
    <name evidence="2" type="ORF">LBAT_0501</name>
</gene>
<dbReference type="Pfam" id="PF06114">
    <property type="entry name" value="Peptidase_M78"/>
    <property type="match status" value="1"/>
</dbReference>
<dbReference type="Proteomes" id="UP000035709">
    <property type="component" value="Chromosome"/>
</dbReference>
<feature type="domain" description="IrrE N-terminal-like" evidence="1">
    <location>
        <begin position="12"/>
        <end position="117"/>
    </location>
</feature>
<dbReference type="STRING" id="1600.LBAT_0501"/>
<evidence type="ECO:0000313" key="2">
    <source>
        <dbReference type="EMBL" id="BAQ56890.1"/>
    </source>
</evidence>
<protein>
    <submittedName>
        <fullName evidence="2">Phage repressor</fullName>
    </submittedName>
</protein>
<dbReference type="RefSeq" id="WP_231860147.1">
    <property type="nucleotide sequence ID" value="NZ_AP014808.1"/>
</dbReference>
<evidence type="ECO:0000313" key="3">
    <source>
        <dbReference type="Proteomes" id="UP000035709"/>
    </source>
</evidence>
<dbReference type="EMBL" id="AP014808">
    <property type="protein sequence ID" value="BAQ56890.1"/>
    <property type="molecule type" value="Genomic_DNA"/>
</dbReference>
<reference evidence="2 3" key="1">
    <citation type="submission" date="2015-03" db="EMBL/GenBank/DDBJ databases">
        <title>Complete genome sequence of Lactobacillus acetotolerans NBRC 13120.</title>
        <authorList>
            <person name="Toh H."/>
            <person name="Morita H."/>
            <person name="Fujita N."/>
        </authorList>
    </citation>
    <scope>NUCLEOTIDE SEQUENCE [LARGE SCALE GENOMIC DNA]</scope>
    <source>
        <strain evidence="2 3">NBRC 13120</strain>
    </source>
</reference>
<name>A0A0D6A2Z7_9LACO</name>
<dbReference type="PATRIC" id="fig|1600.4.peg.511"/>
<evidence type="ECO:0000259" key="1">
    <source>
        <dbReference type="Pfam" id="PF06114"/>
    </source>
</evidence>
<accession>A0A0D6A2Z7</accession>
<organism evidence="2 3">
    <name type="scientific">Lactobacillus acetotolerans</name>
    <dbReference type="NCBI Taxonomy" id="1600"/>
    <lineage>
        <taxon>Bacteria</taxon>
        <taxon>Bacillati</taxon>
        <taxon>Bacillota</taxon>
        <taxon>Bacilli</taxon>
        <taxon>Lactobacillales</taxon>
        <taxon>Lactobacillaceae</taxon>
        <taxon>Lactobacillus</taxon>
    </lineage>
</organism>
<keyword evidence="3" id="KW-1185">Reference proteome</keyword>
<sequence length="155" mass="18275">MDNVLKWLMNYCMEHDIGVLYKKDLPETAPSDSWQNPKLIIFNANYYKVNERPFMLAHEIGHVIDEVPEYYKLAHLGIEKGEFSANRFAINLLALYCFENDIWYGTYYDFARAFGIPKDKYYVLEFIFESLQEIYSSTVVSDVKPKTEIILFGRL</sequence>
<dbReference type="AlphaFoldDB" id="A0A0D6A2Z7"/>
<dbReference type="InterPro" id="IPR010359">
    <property type="entry name" value="IrrE_HExxH"/>
</dbReference>
<dbReference type="KEGG" id="lae:LBAT_0501"/>
<proteinExistence type="predicted"/>